<keyword evidence="5" id="KW-1133">Transmembrane helix</keyword>
<protein>
    <recommendedName>
        <fullName evidence="8">MICOS complex subunit MIC13</fullName>
    </recommendedName>
</protein>
<evidence type="ECO:0000256" key="9">
    <source>
        <dbReference type="SAM" id="SignalP"/>
    </source>
</evidence>
<evidence type="ECO:0000313" key="11">
    <source>
        <dbReference type="Proteomes" id="UP001177023"/>
    </source>
</evidence>
<evidence type="ECO:0000256" key="2">
    <source>
        <dbReference type="ARBA" id="ARBA00006771"/>
    </source>
</evidence>
<dbReference type="GO" id="GO:0042407">
    <property type="term" value="P:cristae formation"/>
    <property type="evidence" value="ECO:0007669"/>
    <property type="project" value="TreeGrafter"/>
</dbReference>
<dbReference type="GO" id="GO:0061617">
    <property type="term" value="C:MICOS complex"/>
    <property type="evidence" value="ECO:0007669"/>
    <property type="project" value="UniProtKB-UniRule"/>
</dbReference>
<feature type="non-terminal residue" evidence="10">
    <location>
        <position position="1"/>
    </location>
</feature>
<evidence type="ECO:0000256" key="3">
    <source>
        <dbReference type="ARBA" id="ARBA00022692"/>
    </source>
</evidence>
<keyword evidence="6 8" id="KW-0496">Mitochondrion</keyword>
<evidence type="ECO:0000256" key="4">
    <source>
        <dbReference type="ARBA" id="ARBA00022792"/>
    </source>
</evidence>
<comment type="subcellular location">
    <subcellularLocation>
        <location evidence="1 8">Mitochondrion inner membrane</location>
        <topology evidence="1 8">Single-pass membrane protein</topology>
    </subcellularLocation>
</comment>
<comment type="subunit">
    <text evidence="8">Component of the mitochondrial contact site and cristae organizing system (MICOS) complex.</text>
</comment>
<organism evidence="10 11">
    <name type="scientific">Mesorhabditis spiculigera</name>
    <dbReference type="NCBI Taxonomy" id="96644"/>
    <lineage>
        <taxon>Eukaryota</taxon>
        <taxon>Metazoa</taxon>
        <taxon>Ecdysozoa</taxon>
        <taxon>Nematoda</taxon>
        <taxon>Chromadorea</taxon>
        <taxon>Rhabditida</taxon>
        <taxon>Rhabditina</taxon>
        <taxon>Rhabditomorpha</taxon>
        <taxon>Rhabditoidea</taxon>
        <taxon>Rhabditidae</taxon>
        <taxon>Mesorhabditinae</taxon>
        <taxon>Mesorhabditis</taxon>
    </lineage>
</organism>
<dbReference type="Pfam" id="PF15884">
    <property type="entry name" value="QIL1"/>
    <property type="match status" value="1"/>
</dbReference>
<proteinExistence type="inferred from homology"/>
<dbReference type="EMBL" id="CATQJA010002651">
    <property type="protein sequence ID" value="CAJ0577663.1"/>
    <property type="molecule type" value="Genomic_DNA"/>
</dbReference>
<feature type="signal peptide" evidence="9">
    <location>
        <begin position="1"/>
        <end position="19"/>
    </location>
</feature>
<keyword evidence="7" id="KW-0472">Membrane</keyword>
<reference evidence="10" key="1">
    <citation type="submission" date="2023-06" db="EMBL/GenBank/DDBJ databases">
        <authorList>
            <person name="Delattre M."/>
        </authorList>
    </citation>
    <scope>NUCLEOTIDE SEQUENCE</scope>
    <source>
        <strain evidence="10">AF72</strain>
    </source>
</reference>
<feature type="chain" id="PRO_5041336336" description="MICOS complex subunit MIC13" evidence="9">
    <location>
        <begin position="20"/>
        <end position="102"/>
    </location>
</feature>
<keyword evidence="4 8" id="KW-0999">Mitochondrion inner membrane</keyword>
<dbReference type="InterPro" id="IPR026769">
    <property type="entry name" value="Mic13"/>
</dbReference>
<dbReference type="PANTHER" id="PTHR31816:SF3">
    <property type="entry name" value="MICOS COMPLEX SUBUNIT MIC13"/>
    <property type="match status" value="1"/>
</dbReference>
<evidence type="ECO:0000256" key="5">
    <source>
        <dbReference type="ARBA" id="ARBA00022989"/>
    </source>
</evidence>
<evidence type="ECO:0000256" key="1">
    <source>
        <dbReference type="ARBA" id="ARBA00004434"/>
    </source>
</evidence>
<evidence type="ECO:0000313" key="10">
    <source>
        <dbReference type="EMBL" id="CAJ0577663.1"/>
    </source>
</evidence>
<keyword evidence="3" id="KW-0812">Transmembrane</keyword>
<keyword evidence="9" id="KW-0732">Signal</keyword>
<evidence type="ECO:0000256" key="7">
    <source>
        <dbReference type="ARBA" id="ARBA00023136"/>
    </source>
</evidence>
<dbReference type="PANTHER" id="PTHR31816">
    <property type="entry name" value="MICOS COMPLEX SUBUNIT MIC13"/>
    <property type="match status" value="1"/>
</dbReference>
<name>A0AA36D153_9BILA</name>
<sequence>MGFLWRLSKLGLRVGLVAGAIKISYDNDIWSLRTEKGAKLYETTKELIVPGTIVYKEKLPSVDEVKGKVGGCWNTGVDKTFNMLENAPASLNTVTNSLINNK</sequence>
<dbReference type="GO" id="GO:0044284">
    <property type="term" value="C:mitochondrial crista junction"/>
    <property type="evidence" value="ECO:0007669"/>
    <property type="project" value="TreeGrafter"/>
</dbReference>
<evidence type="ECO:0000256" key="8">
    <source>
        <dbReference type="RuleBase" id="RU363009"/>
    </source>
</evidence>
<comment type="similarity">
    <text evidence="2 8">Belongs to the MICOS complex subunit Mic13 family.</text>
</comment>
<dbReference type="Proteomes" id="UP001177023">
    <property type="component" value="Unassembled WGS sequence"/>
</dbReference>
<keyword evidence="11" id="KW-1185">Reference proteome</keyword>
<comment type="function">
    <text evidence="8">Component of the MICOS complex, a large protein complex of the mitochondrial inner membrane that plays crucial roles in the maintenance of crista junctions, inner membrane architecture, and formation of contact sites to the outer membrane.</text>
</comment>
<evidence type="ECO:0000256" key="6">
    <source>
        <dbReference type="ARBA" id="ARBA00023128"/>
    </source>
</evidence>
<dbReference type="AlphaFoldDB" id="A0AA36D153"/>
<accession>A0AA36D153</accession>
<gene>
    <name evidence="10" type="ORF">MSPICULIGERA_LOCUS15932</name>
</gene>
<comment type="caution">
    <text evidence="10">The sequence shown here is derived from an EMBL/GenBank/DDBJ whole genome shotgun (WGS) entry which is preliminary data.</text>
</comment>